<name>A0AB38TJX6_9HYPH</name>
<dbReference type="Proteomes" id="UP001060070">
    <property type="component" value="Plasmid unnamed"/>
</dbReference>
<proteinExistence type="predicted"/>
<sequence>MNVANLQLEGLLMAVAAINNALVRRGLLSVDDIDMALKTAEASFTADERLFEDMSPANRDAVCFPLRLLRLANTKQFEAGVPPFAELARQVGITKQPYNDQM</sequence>
<gene>
    <name evidence="1" type="ORF">LRP29_32485</name>
</gene>
<geneLocation type="plasmid" evidence="1 2">
    <name>unnamed</name>
</geneLocation>
<evidence type="ECO:0000313" key="1">
    <source>
        <dbReference type="EMBL" id="UTU55060.1"/>
    </source>
</evidence>
<dbReference type="AlphaFoldDB" id="A0AB38TJX6"/>
<keyword evidence="1" id="KW-0614">Plasmid</keyword>
<keyword evidence="2" id="KW-1185">Reference proteome</keyword>
<reference evidence="1 2" key="1">
    <citation type="journal article" date="2022" name="Microbiol. Resour. Announc.">
        <title>Complete Genome Sequence of Mesorhizobium ciceri Strain R30, a Rhizobium Used as a Commercial Inoculant for Chickpea in Argentina.</title>
        <authorList>
            <person name="Foresto E."/>
            <person name="Revale S."/>
            <person name="Primo E."/>
            <person name="Nievas F."/>
            <person name="Carezzano E."/>
            <person name="Puente M."/>
            <person name="Alzari P."/>
            <person name="Mart M."/>
            <person name="Ben-Assaya M."/>
            <person name="Mornico D."/>
            <person name="Santoro M."/>
            <person name="Mart F."/>
            <person name="Giordano W."/>
            <person name="Bogino P."/>
        </authorList>
    </citation>
    <scope>NUCLEOTIDE SEQUENCE [LARGE SCALE GENOMIC DNA]</scope>
    <source>
        <strain evidence="1 2">R30</strain>
    </source>
</reference>
<dbReference type="EMBL" id="CP088148">
    <property type="protein sequence ID" value="UTU55060.1"/>
    <property type="molecule type" value="Genomic_DNA"/>
</dbReference>
<organism evidence="1 2">
    <name type="scientific">Mesorhizobium ciceri</name>
    <dbReference type="NCBI Taxonomy" id="39645"/>
    <lineage>
        <taxon>Bacteria</taxon>
        <taxon>Pseudomonadati</taxon>
        <taxon>Pseudomonadota</taxon>
        <taxon>Alphaproteobacteria</taxon>
        <taxon>Hyphomicrobiales</taxon>
        <taxon>Phyllobacteriaceae</taxon>
        <taxon>Mesorhizobium</taxon>
    </lineage>
</organism>
<accession>A0AB38TJX6</accession>
<dbReference type="RefSeq" id="WP_024504644.1">
    <property type="nucleotide sequence ID" value="NZ_CP088148.1"/>
</dbReference>
<evidence type="ECO:0000313" key="2">
    <source>
        <dbReference type="Proteomes" id="UP001060070"/>
    </source>
</evidence>
<protein>
    <submittedName>
        <fullName evidence="1">Uncharacterized protein</fullName>
    </submittedName>
</protein>